<evidence type="ECO:0000256" key="16">
    <source>
        <dbReference type="ARBA" id="ARBA00023180"/>
    </source>
</evidence>
<dbReference type="PROSITE" id="PS50011">
    <property type="entry name" value="PROTEIN_KINASE_DOM"/>
    <property type="match status" value="1"/>
</dbReference>
<dbReference type="Proteomes" id="UP001558713">
    <property type="component" value="Unassembled WGS sequence"/>
</dbReference>
<keyword evidence="6 20" id="KW-0812">Transmembrane</keyword>
<dbReference type="PANTHER" id="PTHR27002">
    <property type="entry name" value="RECEPTOR-LIKE SERINE/THREONINE-PROTEIN KINASE SD1-8"/>
    <property type="match status" value="1"/>
</dbReference>
<comment type="subcellular location">
    <subcellularLocation>
        <location evidence="1">Cell membrane</location>
        <topology evidence="1">Single-pass type I membrane protein</topology>
    </subcellularLocation>
</comment>
<dbReference type="GO" id="GO:0005524">
    <property type="term" value="F:ATP binding"/>
    <property type="evidence" value="ECO:0007669"/>
    <property type="project" value="UniProtKB-KW"/>
</dbReference>
<proteinExistence type="inferred from homology"/>
<keyword evidence="16" id="KW-0325">Glycoprotein</keyword>
<evidence type="ECO:0000259" key="23">
    <source>
        <dbReference type="PROSITE" id="PS50927"/>
    </source>
</evidence>
<dbReference type="Pfam" id="PF01453">
    <property type="entry name" value="B_lectin"/>
    <property type="match status" value="1"/>
</dbReference>
<accession>A0ABD1AZ62</accession>
<dbReference type="FunFam" id="1.10.510.10:FF:000345">
    <property type="entry name" value="G-type lectin S-receptor-like serine/threonine-protein kinase"/>
    <property type="match status" value="1"/>
</dbReference>
<evidence type="ECO:0000256" key="7">
    <source>
        <dbReference type="ARBA" id="ARBA00022729"/>
    </source>
</evidence>
<dbReference type="PROSITE" id="PS00108">
    <property type="entry name" value="PROTEIN_KINASE_ST"/>
    <property type="match status" value="1"/>
</dbReference>
<dbReference type="Pfam" id="PF00069">
    <property type="entry name" value="Pkinase"/>
    <property type="match status" value="1"/>
</dbReference>
<evidence type="ECO:0000313" key="25">
    <source>
        <dbReference type="EMBL" id="KAL1212027.1"/>
    </source>
</evidence>
<evidence type="ECO:0000256" key="20">
    <source>
        <dbReference type="SAM" id="Phobius"/>
    </source>
</evidence>
<evidence type="ECO:0000256" key="3">
    <source>
        <dbReference type="ARBA" id="ARBA00022527"/>
    </source>
</evidence>
<dbReference type="InterPro" id="IPR001480">
    <property type="entry name" value="Bulb-type_lectin_dom"/>
</dbReference>
<keyword evidence="11 19" id="KW-0067">ATP-binding</keyword>
<dbReference type="Gene3D" id="2.90.10.10">
    <property type="entry name" value="Bulb-type lectin domain"/>
    <property type="match status" value="1"/>
</dbReference>
<dbReference type="GO" id="GO:0045087">
    <property type="term" value="P:innate immune response"/>
    <property type="evidence" value="ECO:0007669"/>
    <property type="project" value="UniProtKB-ARBA"/>
</dbReference>
<dbReference type="InterPro" id="IPR000719">
    <property type="entry name" value="Prot_kinase_dom"/>
</dbReference>
<dbReference type="AlphaFoldDB" id="A0ABD1AZ62"/>
<dbReference type="InterPro" id="IPR000858">
    <property type="entry name" value="S_locus_glycoprot_dom"/>
</dbReference>
<evidence type="ECO:0000256" key="17">
    <source>
        <dbReference type="ARBA" id="ARBA00047899"/>
    </source>
</evidence>
<dbReference type="SMART" id="SM00220">
    <property type="entry name" value="S_TKc"/>
    <property type="match status" value="1"/>
</dbReference>
<dbReference type="SUPFAM" id="SSF51110">
    <property type="entry name" value="alpha-D-mannose-specific plant lectins"/>
    <property type="match status" value="1"/>
</dbReference>
<dbReference type="EC" id="2.7.11.1" evidence="19"/>
<evidence type="ECO:0000256" key="13">
    <source>
        <dbReference type="ARBA" id="ARBA00023136"/>
    </source>
</evidence>
<keyword evidence="9 19" id="KW-0547">Nucleotide-binding</keyword>
<dbReference type="InterPro" id="IPR008271">
    <property type="entry name" value="Ser/Thr_kinase_AS"/>
</dbReference>
<evidence type="ECO:0000256" key="11">
    <source>
        <dbReference type="ARBA" id="ARBA00022840"/>
    </source>
</evidence>
<evidence type="ECO:0000259" key="24">
    <source>
        <dbReference type="PROSITE" id="PS50948"/>
    </source>
</evidence>
<dbReference type="Gene3D" id="1.10.510.10">
    <property type="entry name" value="Transferase(Phosphotransferase) domain 1"/>
    <property type="match status" value="1"/>
</dbReference>
<dbReference type="GO" id="GO:0005886">
    <property type="term" value="C:plasma membrane"/>
    <property type="evidence" value="ECO:0007669"/>
    <property type="project" value="UniProtKB-SubCell"/>
</dbReference>
<dbReference type="CDD" id="cd01098">
    <property type="entry name" value="PAN_AP_plant"/>
    <property type="match status" value="1"/>
</dbReference>
<dbReference type="SMART" id="SM00108">
    <property type="entry name" value="B_lectin"/>
    <property type="match status" value="1"/>
</dbReference>
<keyword evidence="8" id="KW-0430">Lectin</keyword>
<comment type="catalytic activity">
    <reaction evidence="18 19">
        <text>L-seryl-[protein] + ATP = O-phospho-L-seryl-[protein] + ADP + H(+)</text>
        <dbReference type="Rhea" id="RHEA:17989"/>
        <dbReference type="Rhea" id="RHEA-COMP:9863"/>
        <dbReference type="Rhea" id="RHEA-COMP:11604"/>
        <dbReference type="ChEBI" id="CHEBI:15378"/>
        <dbReference type="ChEBI" id="CHEBI:29999"/>
        <dbReference type="ChEBI" id="CHEBI:30616"/>
        <dbReference type="ChEBI" id="CHEBI:83421"/>
        <dbReference type="ChEBI" id="CHEBI:456216"/>
        <dbReference type="EC" id="2.7.11.1"/>
    </reaction>
</comment>
<keyword evidence="26" id="KW-1185">Reference proteome</keyword>
<feature type="chain" id="PRO_5044819220" description="Receptor-like serine/threonine-protein kinase" evidence="21">
    <location>
        <begin position="30"/>
        <end position="842"/>
    </location>
</feature>
<dbReference type="SUPFAM" id="SSF56112">
    <property type="entry name" value="Protein kinase-like (PK-like)"/>
    <property type="match status" value="1"/>
</dbReference>
<organism evidence="25 26">
    <name type="scientific">Cardamine amara subsp. amara</name>
    <dbReference type="NCBI Taxonomy" id="228776"/>
    <lineage>
        <taxon>Eukaryota</taxon>
        <taxon>Viridiplantae</taxon>
        <taxon>Streptophyta</taxon>
        <taxon>Embryophyta</taxon>
        <taxon>Tracheophyta</taxon>
        <taxon>Spermatophyta</taxon>
        <taxon>Magnoliopsida</taxon>
        <taxon>eudicotyledons</taxon>
        <taxon>Gunneridae</taxon>
        <taxon>Pentapetalae</taxon>
        <taxon>rosids</taxon>
        <taxon>malvids</taxon>
        <taxon>Brassicales</taxon>
        <taxon>Brassicaceae</taxon>
        <taxon>Cardamineae</taxon>
        <taxon>Cardamine</taxon>
    </lineage>
</organism>
<keyword evidence="10 19" id="KW-0418">Kinase</keyword>
<dbReference type="PROSITE" id="PS50948">
    <property type="entry name" value="PAN"/>
    <property type="match status" value="1"/>
</dbReference>
<evidence type="ECO:0000256" key="21">
    <source>
        <dbReference type="SAM" id="SignalP"/>
    </source>
</evidence>
<gene>
    <name evidence="25" type="ORF">V5N11_003399</name>
</gene>
<keyword evidence="14" id="KW-1015">Disulfide bond</keyword>
<dbReference type="InterPro" id="IPR003609">
    <property type="entry name" value="Pan_app"/>
</dbReference>
<feature type="domain" description="Apple" evidence="24">
    <location>
        <begin position="342"/>
        <end position="421"/>
    </location>
</feature>
<evidence type="ECO:0000256" key="15">
    <source>
        <dbReference type="ARBA" id="ARBA00023170"/>
    </source>
</evidence>
<name>A0ABD1AZ62_CARAN</name>
<keyword evidence="4" id="KW-0597">Phosphoprotein</keyword>
<evidence type="ECO:0000256" key="1">
    <source>
        <dbReference type="ARBA" id="ARBA00004251"/>
    </source>
</evidence>
<feature type="transmembrane region" description="Helical" evidence="20">
    <location>
        <begin position="456"/>
        <end position="479"/>
    </location>
</feature>
<feature type="domain" description="Bulb-type lectin" evidence="23">
    <location>
        <begin position="30"/>
        <end position="156"/>
    </location>
</feature>
<sequence>METCKKKVLFIYYCVLMFLSFQVSDVSSATDTISTNQPLVGSQRIVSSSDIFELGFFYPYPGSLFFYIGMWYKHVSPQTFVWVANQESLVRSPYSKYFLKISNGNLILQYYTSNEAVWSTRLNSNSSSKDVQAVLFDNGNLVLRDGPKPAVLWQSFNHPSHTWLRDAKFKWRSQRLTSWQRLTDPSPGRYSLQFDPKTQSLVTVWNGSKSYWSSGPWDDRLKTFKGFPDQLRFELNLSDSYITYSPVDQESAYRLVMDFTGQFKVQSLTADGFHQIWAQPEKRCEVYNYCGSFGICNVDEMLPPCECVPDFKLAKQALPVRGGSGDSNDFSGGCIREATFQCGNGKDMFTPLKNMKLASDPTTTLVLAASLVTTCASACVANCSCDAYAYDGKMCFMWTKNAFNLQRLDANQGHTFFLRVSASNISQAAPNTSPAALNTSPATLHQGKKKDKVRRVVLPVVLSSLLAVAASFFGFYCCISSRIKTKRRQTDKNKSRDLLEGSIIDDDGEQICHLNLGDIMAATNAFSDENKLGEGGFGPVYKGKLPNGMDVAIKRLSKHSSQGLTEFKNEVILIIKLQHKNLVRLLGYCVEGDEKLLIYEYMPNKSLDVLLFDSLKCRELDWEKRMKIINGTTRGLQYLHEDSRHRIIHRDLKASNILLDDEMNPKISDFGTARIFGCKQIDDSTQRIVGTFGYMSPEYALGGVISEKSDIYSFGVLLLEIISGKKATRFVHNDQKYSLVAYAWESWCETEGVSIIDEALCGFYSLKEVMSCVHIALLCVQDHPKDRPTISQIVYMLSNDNNLPIPKQPTFSNVLTGDQQSGSSKLSAFSINEATQTEIEAR</sequence>
<keyword evidence="5 19" id="KW-0808">Transferase</keyword>
<evidence type="ECO:0000256" key="10">
    <source>
        <dbReference type="ARBA" id="ARBA00022777"/>
    </source>
</evidence>
<comment type="catalytic activity">
    <reaction evidence="17 19">
        <text>L-threonyl-[protein] + ATP = O-phospho-L-threonyl-[protein] + ADP + H(+)</text>
        <dbReference type="Rhea" id="RHEA:46608"/>
        <dbReference type="Rhea" id="RHEA-COMP:11060"/>
        <dbReference type="Rhea" id="RHEA-COMP:11605"/>
        <dbReference type="ChEBI" id="CHEBI:15378"/>
        <dbReference type="ChEBI" id="CHEBI:30013"/>
        <dbReference type="ChEBI" id="CHEBI:30616"/>
        <dbReference type="ChEBI" id="CHEBI:61977"/>
        <dbReference type="ChEBI" id="CHEBI:456216"/>
        <dbReference type="EC" id="2.7.11.1"/>
    </reaction>
</comment>
<evidence type="ECO:0000256" key="5">
    <source>
        <dbReference type="ARBA" id="ARBA00022679"/>
    </source>
</evidence>
<dbReference type="PANTHER" id="PTHR27002:SF975">
    <property type="entry name" value="PROTEIN KINASE DOMAIN-CONTAINING PROTEIN"/>
    <property type="match status" value="1"/>
</dbReference>
<keyword evidence="3 19" id="KW-0723">Serine/threonine-protein kinase</keyword>
<dbReference type="Pfam" id="PF08276">
    <property type="entry name" value="PAN_2"/>
    <property type="match status" value="1"/>
</dbReference>
<evidence type="ECO:0000256" key="18">
    <source>
        <dbReference type="ARBA" id="ARBA00048679"/>
    </source>
</evidence>
<keyword evidence="2" id="KW-1003">Cell membrane</keyword>
<dbReference type="GO" id="GO:0004674">
    <property type="term" value="F:protein serine/threonine kinase activity"/>
    <property type="evidence" value="ECO:0007669"/>
    <property type="project" value="UniProtKB-KW"/>
</dbReference>
<evidence type="ECO:0000256" key="12">
    <source>
        <dbReference type="ARBA" id="ARBA00022989"/>
    </source>
</evidence>
<dbReference type="SMART" id="SM00473">
    <property type="entry name" value="PAN_AP"/>
    <property type="match status" value="1"/>
</dbReference>
<dbReference type="InterPro" id="IPR024171">
    <property type="entry name" value="SRK-like_kinase"/>
</dbReference>
<keyword evidence="13 20" id="KW-0472">Membrane</keyword>
<dbReference type="EMBL" id="JBANAX010000378">
    <property type="protein sequence ID" value="KAL1212027.1"/>
    <property type="molecule type" value="Genomic_DNA"/>
</dbReference>
<dbReference type="FunFam" id="3.30.200.20:FF:000195">
    <property type="entry name" value="G-type lectin S-receptor-like serine/threonine-protein kinase"/>
    <property type="match status" value="1"/>
</dbReference>
<dbReference type="PIRSF" id="PIRSF000641">
    <property type="entry name" value="SRK"/>
    <property type="match status" value="1"/>
</dbReference>
<evidence type="ECO:0000256" key="8">
    <source>
        <dbReference type="ARBA" id="ARBA00022734"/>
    </source>
</evidence>
<feature type="domain" description="Protein kinase" evidence="22">
    <location>
        <begin position="526"/>
        <end position="811"/>
    </location>
</feature>
<evidence type="ECO:0000256" key="6">
    <source>
        <dbReference type="ARBA" id="ARBA00022692"/>
    </source>
</evidence>
<evidence type="ECO:0000256" key="19">
    <source>
        <dbReference type="PIRNR" id="PIRNR000641"/>
    </source>
</evidence>
<evidence type="ECO:0000256" key="2">
    <source>
        <dbReference type="ARBA" id="ARBA00022475"/>
    </source>
</evidence>
<dbReference type="Gene3D" id="3.30.200.20">
    <property type="entry name" value="Phosphorylase Kinase, domain 1"/>
    <property type="match status" value="1"/>
</dbReference>
<dbReference type="Pfam" id="PF00954">
    <property type="entry name" value="S_locus_glycop"/>
    <property type="match status" value="1"/>
</dbReference>
<protein>
    <recommendedName>
        <fullName evidence="19">Receptor-like serine/threonine-protein kinase</fullName>
        <ecNumber evidence="19">2.7.11.1</ecNumber>
    </recommendedName>
</protein>
<comment type="similarity">
    <text evidence="19">Belongs to the protein kinase superfamily. Ser/Thr protein kinase family.</text>
</comment>
<keyword evidence="7 21" id="KW-0732">Signal</keyword>
<evidence type="ECO:0000313" key="26">
    <source>
        <dbReference type="Proteomes" id="UP001558713"/>
    </source>
</evidence>
<dbReference type="CDD" id="cd14066">
    <property type="entry name" value="STKc_IRAK"/>
    <property type="match status" value="1"/>
</dbReference>
<dbReference type="CDD" id="cd00028">
    <property type="entry name" value="B_lectin"/>
    <property type="match status" value="1"/>
</dbReference>
<reference evidence="25 26" key="1">
    <citation type="submission" date="2024-04" db="EMBL/GenBank/DDBJ databases">
        <title>Genome assembly C_amara_ONT_v2.</title>
        <authorList>
            <person name="Yant L."/>
            <person name="Moore C."/>
            <person name="Slenker M."/>
        </authorList>
    </citation>
    <scope>NUCLEOTIDE SEQUENCE [LARGE SCALE GENOMIC DNA]</scope>
    <source>
        <tissue evidence="25">Leaf</tissue>
    </source>
</reference>
<evidence type="ECO:0000256" key="14">
    <source>
        <dbReference type="ARBA" id="ARBA00023157"/>
    </source>
</evidence>
<feature type="signal peptide" evidence="21">
    <location>
        <begin position="1"/>
        <end position="29"/>
    </location>
</feature>
<dbReference type="InterPro" id="IPR011009">
    <property type="entry name" value="Kinase-like_dom_sf"/>
</dbReference>
<evidence type="ECO:0000259" key="22">
    <source>
        <dbReference type="PROSITE" id="PS50011"/>
    </source>
</evidence>
<keyword evidence="15" id="KW-0675">Receptor</keyword>
<evidence type="ECO:0000256" key="4">
    <source>
        <dbReference type="ARBA" id="ARBA00022553"/>
    </source>
</evidence>
<dbReference type="PROSITE" id="PS50927">
    <property type="entry name" value="BULB_LECTIN"/>
    <property type="match status" value="1"/>
</dbReference>
<keyword evidence="12 20" id="KW-1133">Transmembrane helix</keyword>
<comment type="caution">
    <text evidence="25">The sequence shown here is derived from an EMBL/GenBank/DDBJ whole genome shotgun (WGS) entry which is preliminary data.</text>
</comment>
<evidence type="ECO:0000256" key="9">
    <source>
        <dbReference type="ARBA" id="ARBA00022741"/>
    </source>
</evidence>
<dbReference type="InterPro" id="IPR036426">
    <property type="entry name" value="Bulb-type_lectin_dom_sf"/>
</dbReference>
<dbReference type="GO" id="GO:0030246">
    <property type="term" value="F:carbohydrate binding"/>
    <property type="evidence" value="ECO:0007669"/>
    <property type="project" value="UniProtKB-KW"/>
</dbReference>